<dbReference type="FunFam" id="3.40.850.10:FF:000011">
    <property type="entry name" value="Kinesin family member 21A"/>
    <property type="match status" value="1"/>
</dbReference>
<proteinExistence type="inferred from homology"/>
<dbReference type="PANTHER" id="PTHR47969">
    <property type="entry name" value="CHROMOSOME-ASSOCIATED KINESIN KIF4A-RELATED"/>
    <property type="match status" value="1"/>
</dbReference>
<keyword evidence="8 13" id="KW-0067">ATP-binding</keyword>
<evidence type="ECO:0000313" key="18">
    <source>
        <dbReference type="Proteomes" id="UP000499080"/>
    </source>
</evidence>
<dbReference type="GO" id="GO:0005875">
    <property type="term" value="C:microtubule associated complex"/>
    <property type="evidence" value="ECO:0007669"/>
    <property type="project" value="TreeGrafter"/>
</dbReference>
<dbReference type="Proteomes" id="UP000499080">
    <property type="component" value="Unassembled WGS sequence"/>
</dbReference>
<dbReference type="GO" id="GO:0007018">
    <property type="term" value="P:microtubule-based movement"/>
    <property type="evidence" value="ECO:0007669"/>
    <property type="project" value="InterPro"/>
</dbReference>
<keyword evidence="11" id="KW-0206">Cytoskeleton</keyword>
<protein>
    <recommendedName>
        <fullName evidence="14">Kinesin-like protein</fullName>
    </recommendedName>
</protein>
<evidence type="ECO:0000256" key="7">
    <source>
        <dbReference type="ARBA" id="ARBA00022741"/>
    </source>
</evidence>
<dbReference type="PRINTS" id="PR00380">
    <property type="entry name" value="KINESINHEAVY"/>
</dbReference>
<comment type="similarity">
    <text evidence="13 14">Belongs to the TRAFAC class myosin-kinesin ATPase superfamily. Kinesin family.</text>
</comment>
<dbReference type="GO" id="GO:0003777">
    <property type="term" value="F:microtubule motor activity"/>
    <property type="evidence" value="ECO:0007669"/>
    <property type="project" value="InterPro"/>
</dbReference>
<evidence type="ECO:0000256" key="6">
    <source>
        <dbReference type="ARBA" id="ARBA00022737"/>
    </source>
</evidence>
<dbReference type="InterPro" id="IPR027417">
    <property type="entry name" value="P-loop_NTPase"/>
</dbReference>
<evidence type="ECO:0000256" key="8">
    <source>
        <dbReference type="ARBA" id="ARBA00022840"/>
    </source>
</evidence>
<keyword evidence="5 14" id="KW-0493">Microtubule</keyword>
<dbReference type="EMBL" id="BGPR01003039">
    <property type="protein sequence ID" value="GBM82865.1"/>
    <property type="molecule type" value="Genomic_DNA"/>
</dbReference>
<evidence type="ECO:0000313" key="17">
    <source>
        <dbReference type="EMBL" id="GBM82865.1"/>
    </source>
</evidence>
<dbReference type="SMART" id="SM00129">
    <property type="entry name" value="KISc"/>
    <property type="match status" value="1"/>
</dbReference>
<sequence>MTESSVRVAVRIRPQMPSEVFDMCHVCTTVTPGEPQVWLGNDKAFTFDHVFNMNTSQETVYTSCIQDLLDGCFNGYNATILAYGQTGSGKTYTMGTGFDMSVGEEEIGIIPRAVNQLFNGIAKLQNEAQNKKMTPPEFKVTAQFMELYNEEVIDLLDPVGEGEERGKKSNVKIHEDANGQIITVGLLSRSVSSASEALQCLKIGALSRTTASTKMNVQSSRSHAVFTLHIKQQRLVQFESSEDGSLEMESLEDFDTLTSKLHFVDLAGSERLKRTGATGERAKEGISINCGLLALGNVISALGDKTKRATHVPYRDSKLTRLLQDSLGGNSQTLMIACISPSDRDFMETLNTLKYANRAKNIRNKISINQDKSSQTISSLRREIQQLQLELMEYKQGKRVIGDDGEEFVNDMYHENMILVSENNNLRSRLKALQETLDHQTERITDLLAEKAAGNWITSGEKASQSDITELIKGYMKEIEDLRVKLLEAEEMCSQLHKQLQKCQSRNTMMNSPILNANFNSLDDGTQSPYDILRAAKQEVKMLTKHAKVLEKEKFDENGSKEDLKNENDDEKEKDDTPKVTALLFFPYTHIFLELQKNILNIISCVFISSCTFL</sequence>
<dbReference type="Pfam" id="PF00225">
    <property type="entry name" value="Kinesin"/>
    <property type="match status" value="1"/>
</dbReference>
<dbReference type="InterPro" id="IPR001752">
    <property type="entry name" value="Kinesin_motor_dom"/>
</dbReference>
<evidence type="ECO:0000256" key="5">
    <source>
        <dbReference type="ARBA" id="ARBA00022701"/>
    </source>
</evidence>
<dbReference type="Gene3D" id="3.40.850.10">
    <property type="entry name" value="Kinesin motor domain"/>
    <property type="match status" value="1"/>
</dbReference>
<comment type="caution">
    <text evidence="17">The sequence shown here is derived from an EMBL/GenBank/DDBJ whole genome shotgun (WGS) entry which is preliminary data.</text>
</comment>
<evidence type="ECO:0000256" key="3">
    <source>
        <dbReference type="ARBA" id="ARBA00022490"/>
    </source>
</evidence>
<evidence type="ECO:0000256" key="10">
    <source>
        <dbReference type="ARBA" id="ARBA00023175"/>
    </source>
</evidence>
<keyword evidence="7 13" id="KW-0547">Nucleotide-binding</keyword>
<keyword evidence="18" id="KW-1185">Reference proteome</keyword>
<dbReference type="GO" id="GO:0042995">
    <property type="term" value="C:cell projection"/>
    <property type="evidence" value="ECO:0007669"/>
    <property type="project" value="UniProtKB-SubCell"/>
</dbReference>
<evidence type="ECO:0000259" key="16">
    <source>
        <dbReference type="PROSITE" id="PS50067"/>
    </source>
</evidence>
<feature type="domain" description="Kinesin motor" evidence="16">
    <location>
        <begin position="5"/>
        <end position="362"/>
    </location>
</feature>
<gene>
    <name evidence="17" type="primary">Kif21a_1</name>
    <name evidence="17" type="ORF">AVEN_219974_1</name>
</gene>
<dbReference type="AlphaFoldDB" id="A0A4Y2IYW0"/>
<organism evidence="17 18">
    <name type="scientific">Araneus ventricosus</name>
    <name type="common">Orbweaver spider</name>
    <name type="synonym">Epeira ventricosa</name>
    <dbReference type="NCBI Taxonomy" id="182803"/>
    <lineage>
        <taxon>Eukaryota</taxon>
        <taxon>Metazoa</taxon>
        <taxon>Ecdysozoa</taxon>
        <taxon>Arthropoda</taxon>
        <taxon>Chelicerata</taxon>
        <taxon>Arachnida</taxon>
        <taxon>Araneae</taxon>
        <taxon>Araneomorphae</taxon>
        <taxon>Entelegynae</taxon>
        <taxon>Araneoidea</taxon>
        <taxon>Araneidae</taxon>
        <taxon>Araneus</taxon>
    </lineage>
</organism>
<keyword evidence="6" id="KW-0677">Repeat</keyword>
<keyword evidence="9 15" id="KW-0175">Coiled coil</keyword>
<feature type="coiled-coil region" evidence="15">
    <location>
        <begin position="370"/>
        <end position="506"/>
    </location>
</feature>
<dbReference type="GO" id="GO:0051231">
    <property type="term" value="P:spindle elongation"/>
    <property type="evidence" value="ECO:0007669"/>
    <property type="project" value="TreeGrafter"/>
</dbReference>
<dbReference type="OrthoDB" id="6423527at2759"/>
<dbReference type="PANTHER" id="PTHR47969:SF28">
    <property type="entry name" value="KINESIN-LIKE PROTEIN KIF21B"/>
    <property type="match status" value="1"/>
</dbReference>
<dbReference type="InterPro" id="IPR056533">
    <property type="entry name" value="KIF21A/B_hel_1"/>
</dbReference>
<dbReference type="InterPro" id="IPR019821">
    <property type="entry name" value="Kinesin_motor_CS"/>
</dbReference>
<keyword evidence="3" id="KW-0963">Cytoplasm</keyword>
<dbReference type="InterPro" id="IPR027640">
    <property type="entry name" value="Kinesin-like_fam"/>
</dbReference>
<evidence type="ECO:0000256" key="15">
    <source>
        <dbReference type="SAM" id="Coils"/>
    </source>
</evidence>
<dbReference type="GO" id="GO:0005874">
    <property type="term" value="C:microtubule"/>
    <property type="evidence" value="ECO:0007669"/>
    <property type="project" value="UniProtKB-KW"/>
</dbReference>
<dbReference type="InterPro" id="IPR036961">
    <property type="entry name" value="Kinesin_motor_dom_sf"/>
</dbReference>
<dbReference type="PROSITE" id="PS50067">
    <property type="entry name" value="KINESIN_MOTOR_2"/>
    <property type="match status" value="1"/>
</dbReference>
<evidence type="ECO:0000256" key="11">
    <source>
        <dbReference type="ARBA" id="ARBA00023212"/>
    </source>
</evidence>
<dbReference type="GO" id="GO:0008017">
    <property type="term" value="F:microtubule binding"/>
    <property type="evidence" value="ECO:0007669"/>
    <property type="project" value="InterPro"/>
</dbReference>
<dbReference type="PROSITE" id="PS00411">
    <property type="entry name" value="KINESIN_MOTOR_1"/>
    <property type="match status" value="1"/>
</dbReference>
<evidence type="ECO:0000256" key="4">
    <source>
        <dbReference type="ARBA" id="ARBA00022574"/>
    </source>
</evidence>
<keyword evidence="12" id="KW-0966">Cell projection</keyword>
<evidence type="ECO:0000256" key="13">
    <source>
        <dbReference type="PROSITE-ProRule" id="PRU00283"/>
    </source>
</evidence>
<dbReference type="GO" id="GO:0007052">
    <property type="term" value="P:mitotic spindle organization"/>
    <property type="evidence" value="ECO:0007669"/>
    <property type="project" value="TreeGrafter"/>
</dbReference>
<comment type="subcellular location">
    <subcellularLocation>
        <location evidence="2">Cell projection</location>
    </subcellularLocation>
    <subcellularLocation>
        <location evidence="1">Cytoplasm</location>
        <location evidence="1">Cytoskeleton</location>
    </subcellularLocation>
</comment>
<name>A0A4Y2IYW0_ARAVE</name>
<dbReference type="GO" id="GO:0005524">
    <property type="term" value="F:ATP binding"/>
    <property type="evidence" value="ECO:0007669"/>
    <property type="project" value="UniProtKB-UniRule"/>
</dbReference>
<accession>A0A4Y2IYW0</accession>
<dbReference type="Pfam" id="PF23204">
    <property type="entry name" value="KIF21A_2nd"/>
    <property type="match status" value="1"/>
</dbReference>
<keyword evidence="10 13" id="KW-0505">Motor protein</keyword>
<reference evidence="17 18" key="1">
    <citation type="journal article" date="2019" name="Sci. Rep.">
        <title>Orb-weaving spider Araneus ventricosus genome elucidates the spidroin gene catalogue.</title>
        <authorList>
            <person name="Kono N."/>
            <person name="Nakamura H."/>
            <person name="Ohtoshi R."/>
            <person name="Moran D.A.P."/>
            <person name="Shinohara A."/>
            <person name="Yoshida Y."/>
            <person name="Fujiwara M."/>
            <person name="Mori M."/>
            <person name="Tomita M."/>
            <person name="Arakawa K."/>
        </authorList>
    </citation>
    <scope>NUCLEOTIDE SEQUENCE [LARGE SCALE GENOMIC DNA]</scope>
</reference>
<dbReference type="SUPFAM" id="SSF52540">
    <property type="entry name" value="P-loop containing nucleoside triphosphate hydrolases"/>
    <property type="match status" value="1"/>
</dbReference>
<evidence type="ECO:0000256" key="12">
    <source>
        <dbReference type="ARBA" id="ARBA00023273"/>
    </source>
</evidence>
<dbReference type="SUPFAM" id="SSF90257">
    <property type="entry name" value="Myosin rod fragments"/>
    <property type="match status" value="1"/>
</dbReference>
<evidence type="ECO:0000256" key="14">
    <source>
        <dbReference type="RuleBase" id="RU000394"/>
    </source>
</evidence>
<dbReference type="CDD" id="cd01372">
    <property type="entry name" value="KISc_KIF4"/>
    <property type="match status" value="1"/>
</dbReference>
<keyword evidence="4" id="KW-0853">WD repeat</keyword>
<evidence type="ECO:0000256" key="9">
    <source>
        <dbReference type="ARBA" id="ARBA00023054"/>
    </source>
</evidence>
<evidence type="ECO:0000256" key="1">
    <source>
        <dbReference type="ARBA" id="ARBA00004245"/>
    </source>
</evidence>
<evidence type="ECO:0000256" key="2">
    <source>
        <dbReference type="ARBA" id="ARBA00004316"/>
    </source>
</evidence>
<feature type="binding site" evidence="13">
    <location>
        <begin position="84"/>
        <end position="91"/>
    </location>
    <ligand>
        <name>ATP</name>
        <dbReference type="ChEBI" id="CHEBI:30616"/>
    </ligand>
</feature>